<keyword evidence="2" id="KW-1185">Reference proteome</keyword>
<evidence type="ECO:0000313" key="1">
    <source>
        <dbReference type="EMBL" id="ORY11191.1"/>
    </source>
</evidence>
<sequence length="65" mass="7174">METLGMFELDVDSSYPGAARGPKGAAVLCIKREIGKIKIEDHVVLKLSLPTLTPEIILRRKHGLF</sequence>
<proteinExistence type="predicted"/>
<comment type="caution">
    <text evidence="1">The sequence shown here is derived from an EMBL/GenBank/DDBJ whole genome shotgun (WGS) entry which is preliminary data.</text>
</comment>
<evidence type="ECO:0000313" key="2">
    <source>
        <dbReference type="Proteomes" id="UP000193642"/>
    </source>
</evidence>
<dbReference type="Proteomes" id="UP000193642">
    <property type="component" value="Unassembled WGS sequence"/>
</dbReference>
<dbReference type="AlphaFoldDB" id="A0A1Y1ZLP7"/>
<accession>A0A1Y1ZLP7</accession>
<organism evidence="1 2">
    <name type="scientific">Rhizoclosmatium globosum</name>
    <dbReference type="NCBI Taxonomy" id="329046"/>
    <lineage>
        <taxon>Eukaryota</taxon>
        <taxon>Fungi</taxon>
        <taxon>Fungi incertae sedis</taxon>
        <taxon>Chytridiomycota</taxon>
        <taxon>Chytridiomycota incertae sedis</taxon>
        <taxon>Chytridiomycetes</taxon>
        <taxon>Chytridiales</taxon>
        <taxon>Chytriomycetaceae</taxon>
        <taxon>Rhizoclosmatium</taxon>
    </lineage>
</organism>
<gene>
    <name evidence="1" type="ORF">BCR33DRAFT_864575</name>
</gene>
<dbReference type="EMBL" id="MCGO01000381">
    <property type="protein sequence ID" value="ORY11191.1"/>
    <property type="molecule type" value="Genomic_DNA"/>
</dbReference>
<name>A0A1Y1ZLP7_9FUNG</name>
<reference evidence="1 2" key="1">
    <citation type="submission" date="2016-07" db="EMBL/GenBank/DDBJ databases">
        <title>Pervasive Adenine N6-methylation of Active Genes in Fungi.</title>
        <authorList>
            <consortium name="DOE Joint Genome Institute"/>
            <person name="Mondo S.J."/>
            <person name="Dannebaum R.O."/>
            <person name="Kuo R.C."/>
            <person name="Labutti K."/>
            <person name="Haridas S."/>
            <person name="Kuo A."/>
            <person name="Salamov A."/>
            <person name="Ahrendt S.R."/>
            <person name="Lipzen A."/>
            <person name="Sullivan W."/>
            <person name="Andreopoulos W.B."/>
            <person name="Clum A."/>
            <person name="Lindquist E."/>
            <person name="Daum C."/>
            <person name="Ramamoorthy G.K."/>
            <person name="Gryganskyi A."/>
            <person name="Culley D."/>
            <person name="Magnuson J.K."/>
            <person name="James T.Y."/>
            <person name="O'Malley M.A."/>
            <person name="Stajich J.E."/>
            <person name="Spatafora J.W."/>
            <person name="Visel A."/>
            <person name="Grigoriev I.V."/>
        </authorList>
    </citation>
    <scope>NUCLEOTIDE SEQUENCE [LARGE SCALE GENOMIC DNA]</scope>
    <source>
        <strain evidence="1 2">JEL800</strain>
    </source>
</reference>
<protein>
    <submittedName>
        <fullName evidence="1">Uncharacterized protein</fullName>
    </submittedName>
</protein>